<dbReference type="Pfam" id="PF13424">
    <property type="entry name" value="TPR_12"/>
    <property type="match status" value="3"/>
</dbReference>
<accession>A0A9N8EQB1</accession>
<keyword evidence="1" id="KW-0677">Repeat</keyword>
<proteinExistence type="predicted"/>
<protein>
    <submittedName>
        <fullName evidence="5">Kinesin light chain</fullName>
    </submittedName>
</protein>
<dbReference type="InterPro" id="IPR001478">
    <property type="entry name" value="PDZ"/>
</dbReference>
<name>A0A9N8EQB1_9STRA</name>
<evidence type="ECO:0000256" key="2">
    <source>
        <dbReference type="ARBA" id="ARBA00022803"/>
    </source>
</evidence>
<keyword evidence="6" id="KW-1185">Reference proteome</keyword>
<evidence type="ECO:0000259" key="4">
    <source>
        <dbReference type="PROSITE" id="PS50106"/>
    </source>
</evidence>
<dbReference type="InterPro" id="IPR019734">
    <property type="entry name" value="TPR_rpt"/>
</dbReference>
<reference evidence="5" key="1">
    <citation type="submission" date="2020-06" db="EMBL/GenBank/DDBJ databases">
        <authorList>
            <consortium name="Plant Systems Biology data submission"/>
        </authorList>
    </citation>
    <scope>NUCLEOTIDE SEQUENCE</scope>
    <source>
        <strain evidence="5">D6</strain>
    </source>
</reference>
<dbReference type="PROSITE" id="PS50106">
    <property type="entry name" value="PDZ"/>
    <property type="match status" value="2"/>
</dbReference>
<evidence type="ECO:0000313" key="6">
    <source>
        <dbReference type="Proteomes" id="UP001153069"/>
    </source>
</evidence>
<comment type="caution">
    <text evidence="5">The sequence shown here is derived from an EMBL/GenBank/DDBJ whole genome shotgun (WGS) entry which is preliminary data.</text>
</comment>
<evidence type="ECO:0000256" key="1">
    <source>
        <dbReference type="ARBA" id="ARBA00022737"/>
    </source>
</evidence>
<feature type="domain" description="PDZ" evidence="4">
    <location>
        <begin position="55"/>
        <end position="127"/>
    </location>
</feature>
<evidence type="ECO:0000256" key="3">
    <source>
        <dbReference type="SAM" id="MobiDB-lite"/>
    </source>
</evidence>
<dbReference type="SUPFAM" id="SSF48452">
    <property type="entry name" value="TPR-like"/>
    <property type="match status" value="3"/>
</dbReference>
<dbReference type="SMART" id="SM00028">
    <property type="entry name" value="TPR"/>
    <property type="match status" value="7"/>
</dbReference>
<dbReference type="OrthoDB" id="100767at2759"/>
<feature type="domain" description="PDZ" evidence="4">
    <location>
        <begin position="155"/>
        <end position="227"/>
    </location>
</feature>
<dbReference type="InterPro" id="IPR010261">
    <property type="entry name" value="Tir_chaperone"/>
</dbReference>
<dbReference type="InterPro" id="IPR011990">
    <property type="entry name" value="TPR-like_helical_dom_sf"/>
</dbReference>
<dbReference type="EMBL" id="CAICTM010001428">
    <property type="protein sequence ID" value="CAB9523546.1"/>
    <property type="molecule type" value="Genomic_DNA"/>
</dbReference>
<dbReference type="InterPro" id="IPR036034">
    <property type="entry name" value="PDZ_sf"/>
</dbReference>
<dbReference type="PANTHER" id="PTHR45641:SF19">
    <property type="entry name" value="NEPHROCYSTIN-3"/>
    <property type="match status" value="1"/>
</dbReference>
<evidence type="ECO:0000313" key="5">
    <source>
        <dbReference type="EMBL" id="CAB9523546.1"/>
    </source>
</evidence>
<dbReference type="SUPFAM" id="SSF69635">
    <property type="entry name" value="Type III secretory system chaperone-like"/>
    <property type="match status" value="2"/>
</dbReference>
<feature type="region of interest" description="Disordered" evidence="3">
    <location>
        <begin position="526"/>
        <end position="546"/>
    </location>
</feature>
<keyword evidence="2" id="KW-0802">TPR repeat</keyword>
<sequence>MSSTARNYTSGVAVALASASLLAVAWKIWRRYKESRDNQEYEIVVAAVPWDRPMGQMGLAFAGDHEGRIYIAEIAEGSPFLKTDIKPNMHVVRINGVVLQPGMTKDQLIQALGKTKDVLTVEAGHLRRQKKVQEEDLFLQEDSVAAAVPWDRPFGEMGLALAEDRDHRVLLYEIAKGSPFLETDIKPGMHILKINGVALQAGMTRHQLMDIFEKTNDVLTIEAGYLRRESSNDPPSNTSTQAQNYLKLGMKQVDNGEYAQAVDSLQKALANQGGMSENAAATYHFLGKALLGTHDWLQAKEAHEKALEIALSGHGESHLQTATCYNDIADALVAGGILSEAVTQYQKSISIHEALLGKGHANTIAAQRKYDAARMKLGTVGVECRERVNAFLAHFSHSIGKDVRLNDEGICAIRYKHLQIVIEVPSGAPNFLIYAILATNVGQDKRLLRKALELNYRLYFEEETRSGCLGMESKTGDMLFCYSDRAAEVTAVDFRNILEMAIDTALMLDKEITMFANAGLKPTKQSETESTAIRTGKDSQEVPRPACPNGHQMHPCPSERKAAGVVCDVCTAKDCAVAFSCSICDFDVGEKCTSKANAAAPLVEATKHFMEGCALFSDGAHEKAAASLRRGLNTIDAAGMTNDVAKTLYVLPLLIRALFLNGDTSGALDECNKALIRFKEFPALPKPDVGVIEQLISDITHLRDEAARNPPRPDMIPKPDADLMGVSVHHLKTTFMAHVRMAGFDKSSKIYELENLGGPMGVIRRKGVGVLCPMDGKEGAAYVHCLSGGENIGKASVMISYTWGYAIGDIVATLDDYCEANRLDPKHLYVWICCLCNNQHRIVEDRKAGKEVPFEEFRRIFYSRVTGVGHVLPMMAPWNSPRYLTRVWCIFEIFTALKEGCQVSIVMPPEEKEGLEQTMFSSDLDFAGDVDMLYDVLAKTKVQQADASVEEDRVRVLRLVEDNPGYRALNDQVINSLRSWVRSVIEDLIQKKGSGKADDLEYALFCKKLGFLFQRNGENEAAFEWLMKAGTMFTNACGPNHPYTASTMIGLGKVLLAQGDITGAKVELTNALKILDPFRLGKCQDAEAADAYHNLGIALQLQGFLKAAQDNHTKALEIRQSVFGDVHPKVALSHQSIGSILAEEGNHPQALHSHRLALSIREKFLGRDHADTSASYIHVSSQLFQLGQREQALALLQEVYEAEVGSIAEAMRQSQAEAVSDPVLQSSIETIEKNLVQCSPEADTGLTSSRGAKTSQETKASLVGVESFLAGSKGTGLESFSDIAVALQGLNDLDLGALSQRVSSPEDRSAAKASRRTIIDNHLERISRSAGEGKSFRLNAKGIGAFVANGRPIVIEAPHTPSFFVWTTLLKKSDQVNQDHILQKVMEMNYLQQQTRGGGLLLDPVSGDVVFVFSERTDEISYTDFCNILSNFIETVESLATALQTV</sequence>
<organism evidence="5 6">
    <name type="scientific">Seminavis robusta</name>
    <dbReference type="NCBI Taxonomy" id="568900"/>
    <lineage>
        <taxon>Eukaryota</taxon>
        <taxon>Sar</taxon>
        <taxon>Stramenopiles</taxon>
        <taxon>Ochrophyta</taxon>
        <taxon>Bacillariophyta</taxon>
        <taxon>Bacillariophyceae</taxon>
        <taxon>Bacillariophycidae</taxon>
        <taxon>Naviculales</taxon>
        <taxon>Naviculaceae</taxon>
        <taxon>Seminavis</taxon>
    </lineage>
</organism>
<dbReference type="Proteomes" id="UP001153069">
    <property type="component" value="Unassembled WGS sequence"/>
</dbReference>
<gene>
    <name evidence="5" type="ORF">SEMRO_1430_G271920.1</name>
</gene>
<dbReference type="PANTHER" id="PTHR45641">
    <property type="entry name" value="TETRATRICOPEPTIDE REPEAT PROTEIN (AFU_ORTHOLOGUE AFUA_6G03870)"/>
    <property type="match status" value="1"/>
</dbReference>
<dbReference type="Gene3D" id="1.25.40.10">
    <property type="entry name" value="Tetratricopeptide repeat domain"/>
    <property type="match status" value="3"/>
</dbReference>
<dbReference type="SMART" id="SM00228">
    <property type="entry name" value="PDZ"/>
    <property type="match status" value="2"/>
</dbReference>
<dbReference type="GO" id="GO:0030254">
    <property type="term" value="P:protein secretion by the type III secretion system"/>
    <property type="evidence" value="ECO:0007669"/>
    <property type="project" value="InterPro"/>
</dbReference>
<dbReference type="Gene3D" id="3.30.1460.10">
    <property type="match status" value="2"/>
</dbReference>
<dbReference type="SUPFAM" id="SSF50156">
    <property type="entry name" value="PDZ domain-like"/>
    <property type="match status" value="2"/>
</dbReference>
<dbReference type="Gene3D" id="2.30.42.10">
    <property type="match status" value="2"/>
</dbReference>
<dbReference type="Pfam" id="PF05932">
    <property type="entry name" value="CesT"/>
    <property type="match status" value="2"/>
</dbReference>